<name>A0A221W3K3_9PSEU</name>
<gene>
    <name evidence="2" type="ORF">AHOG_13995</name>
</gene>
<accession>A0A221W3K3</accession>
<dbReference type="AlphaFoldDB" id="A0A221W3K3"/>
<dbReference type="EMBL" id="CP022521">
    <property type="protein sequence ID" value="ASO20442.1"/>
    <property type="molecule type" value="Genomic_DNA"/>
</dbReference>
<feature type="compositionally biased region" description="Polar residues" evidence="1">
    <location>
        <begin position="12"/>
        <end position="22"/>
    </location>
</feature>
<dbReference type="Proteomes" id="UP000204221">
    <property type="component" value="Chromosome"/>
</dbReference>
<evidence type="ECO:0000256" key="1">
    <source>
        <dbReference type="SAM" id="MobiDB-lite"/>
    </source>
</evidence>
<organism evidence="2 3">
    <name type="scientific">Actinoalloteichus hoggarensis</name>
    <dbReference type="NCBI Taxonomy" id="1470176"/>
    <lineage>
        <taxon>Bacteria</taxon>
        <taxon>Bacillati</taxon>
        <taxon>Actinomycetota</taxon>
        <taxon>Actinomycetes</taxon>
        <taxon>Pseudonocardiales</taxon>
        <taxon>Pseudonocardiaceae</taxon>
        <taxon>Actinoalloteichus</taxon>
    </lineage>
</organism>
<evidence type="ECO:0000313" key="2">
    <source>
        <dbReference type="EMBL" id="ASO20442.1"/>
    </source>
</evidence>
<evidence type="ECO:0000313" key="3">
    <source>
        <dbReference type="Proteomes" id="UP000204221"/>
    </source>
</evidence>
<keyword evidence="3" id="KW-1185">Reference proteome</keyword>
<protein>
    <submittedName>
        <fullName evidence="2">Uncharacterized protein</fullName>
    </submittedName>
</protein>
<feature type="compositionally biased region" description="Basic residues" evidence="1">
    <location>
        <begin position="246"/>
        <end position="256"/>
    </location>
</feature>
<dbReference type="KEGG" id="ahg:AHOG_13995"/>
<sequence length="256" mass="27438">MRAAADGRRSTACRSVGQTDGPATSIPVLGSAHGTGTAVGGPMNGEVQRSFTQDTLPKSGLWLDRHQVVGTRPAEGTVVVARCGRSMRVGPPPERVVAGIRLTASQPCWDCEEAAAGRRPGAPNPARPIPPPSERERLIRVKAGTAPESQRVAHRCPSPAPVAGLLRTRCGQWLPVSEVDVLASDHGMPCASCLVTSLLSGRRRWPASVRRRRPCHRWRSAYRADAGAVGSFRPEASSPRAEHRTGRVHGRRSTPW</sequence>
<feature type="region of interest" description="Disordered" evidence="1">
    <location>
        <begin position="1"/>
        <end position="47"/>
    </location>
</feature>
<feature type="region of interest" description="Disordered" evidence="1">
    <location>
        <begin position="114"/>
        <end position="133"/>
    </location>
</feature>
<reference evidence="2 3" key="1">
    <citation type="submission" date="2017-07" db="EMBL/GenBank/DDBJ databases">
        <title>Complete genome sequence of Actinoalloteichus hoggarensis DSM 45943, type strain of Actinoalloteichus hoggarensis.</title>
        <authorList>
            <person name="Ruckert C."/>
            <person name="Nouioui I."/>
            <person name="Willmese J."/>
            <person name="van Wezel G."/>
            <person name="Klenk H.-P."/>
            <person name="Kalinowski J."/>
            <person name="Zotchev S.B."/>
        </authorList>
    </citation>
    <scope>NUCLEOTIDE SEQUENCE [LARGE SCALE GENOMIC DNA]</scope>
    <source>
        <strain evidence="2 3">DSM 45943</strain>
    </source>
</reference>
<proteinExistence type="predicted"/>
<feature type="compositionally biased region" description="Pro residues" evidence="1">
    <location>
        <begin position="122"/>
        <end position="132"/>
    </location>
</feature>
<feature type="region of interest" description="Disordered" evidence="1">
    <location>
        <begin position="230"/>
        <end position="256"/>
    </location>
</feature>